<dbReference type="AlphaFoldDB" id="A0A8I0PC62"/>
<dbReference type="EMBL" id="JADBGF010000001">
    <property type="protein sequence ID" value="MBE1599001.1"/>
    <property type="molecule type" value="Genomic_DNA"/>
</dbReference>
<reference evidence="3 4" key="1">
    <citation type="submission" date="2020-10" db="EMBL/GenBank/DDBJ databases">
        <title>Sequencing the genomes of 1000 actinobacteria strains.</title>
        <authorList>
            <person name="Klenk H.-P."/>
        </authorList>
    </citation>
    <scope>NUCLEOTIDE SEQUENCE [LARGE SCALE GENOMIC DNA]</scope>
    <source>
        <strain evidence="3 4">DSM 41803</strain>
    </source>
</reference>
<gene>
    <name evidence="2" type="ORF">H4687_005130</name>
    <name evidence="3" type="ORF">H4687_005874</name>
</gene>
<comment type="caution">
    <text evidence="3">The sequence shown here is derived from an EMBL/GenBank/DDBJ whole genome shotgun (WGS) entry which is preliminary data.</text>
</comment>
<sequence length="71" mass="7811">MSSLPTCPVLDLRPGDQVRQPTGDWFTVATRPKANPRGSVLTWSYLGGSTGRADWLDHIPCRPAHREGARP</sequence>
<dbReference type="GeneID" id="86830416"/>
<dbReference type="EMBL" id="JADBGF010000001">
    <property type="protein sequence ID" value="MBE1599745.1"/>
    <property type="molecule type" value="Genomic_DNA"/>
</dbReference>
<keyword evidence="4" id="KW-1185">Reference proteome</keyword>
<evidence type="ECO:0000313" key="4">
    <source>
        <dbReference type="Proteomes" id="UP000629287"/>
    </source>
</evidence>
<accession>A0A8I0PC62</accession>
<name>A0A8I0PC62_9ACTN</name>
<protein>
    <submittedName>
        <fullName evidence="3">Uncharacterized protein</fullName>
    </submittedName>
</protein>
<evidence type="ECO:0000256" key="1">
    <source>
        <dbReference type="SAM" id="MobiDB-lite"/>
    </source>
</evidence>
<dbReference type="RefSeq" id="WP_050399514.1">
    <property type="nucleotide sequence ID" value="NZ_JADBGF010000001.1"/>
</dbReference>
<evidence type="ECO:0000313" key="3">
    <source>
        <dbReference type="EMBL" id="MBE1599745.1"/>
    </source>
</evidence>
<evidence type="ECO:0000313" key="2">
    <source>
        <dbReference type="EMBL" id="MBE1599001.1"/>
    </source>
</evidence>
<dbReference type="OrthoDB" id="9915751at2"/>
<feature type="region of interest" description="Disordered" evidence="1">
    <location>
        <begin position="1"/>
        <end position="20"/>
    </location>
</feature>
<organism evidence="3 4">
    <name type="scientific">Streptomyces stelliscabiei</name>
    <dbReference type="NCBI Taxonomy" id="146820"/>
    <lineage>
        <taxon>Bacteria</taxon>
        <taxon>Bacillati</taxon>
        <taxon>Actinomycetota</taxon>
        <taxon>Actinomycetes</taxon>
        <taxon>Kitasatosporales</taxon>
        <taxon>Streptomycetaceae</taxon>
        <taxon>Streptomyces</taxon>
    </lineage>
</organism>
<proteinExistence type="predicted"/>
<dbReference type="Proteomes" id="UP000629287">
    <property type="component" value="Unassembled WGS sequence"/>
</dbReference>